<organism evidence="1 2">
    <name type="scientific">Caballeronia choica</name>
    <dbReference type="NCBI Taxonomy" id="326476"/>
    <lineage>
        <taxon>Bacteria</taxon>
        <taxon>Pseudomonadati</taxon>
        <taxon>Pseudomonadota</taxon>
        <taxon>Betaproteobacteria</taxon>
        <taxon>Burkholderiales</taxon>
        <taxon>Burkholderiaceae</taxon>
        <taxon>Caballeronia</taxon>
    </lineage>
</organism>
<protein>
    <submittedName>
        <fullName evidence="1">Uncharacterized protein</fullName>
    </submittedName>
</protein>
<keyword evidence="2" id="KW-1185">Reference proteome</keyword>
<accession>A0A158L6C6</accession>
<dbReference type="Proteomes" id="UP000054770">
    <property type="component" value="Unassembled WGS sequence"/>
</dbReference>
<dbReference type="RefSeq" id="WP_125483293.1">
    <property type="nucleotide sequence ID" value="NZ_FCON02000385.1"/>
</dbReference>
<evidence type="ECO:0000313" key="1">
    <source>
        <dbReference type="EMBL" id="SAL88271.1"/>
    </source>
</evidence>
<evidence type="ECO:0000313" key="2">
    <source>
        <dbReference type="Proteomes" id="UP000054770"/>
    </source>
</evidence>
<dbReference type="OrthoDB" id="8774098at2"/>
<sequence>MTKRKTRHESTTPRLSRDSLHLAKEVRSIQRRAAEHDGRIVTIGPLVCFSTDTGDAWMLEPADQLAVRLAAGGDPLPVYIEETETRFAIGWQGHYRIEGQMFVFEDTGLHRLAAIQGYPVQRLLRAIDEANRH</sequence>
<gene>
    <name evidence="1" type="ORF">AWB68_08721</name>
</gene>
<name>A0A158L6C6_9BURK</name>
<dbReference type="AlphaFoldDB" id="A0A158L6C6"/>
<reference evidence="1" key="1">
    <citation type="submission" date="2016-01" db="EMBL/GenBank/DDBJ databases">
        <authorList>
            <person name="Peeters C."/>
        </authorList>
    </citation>
    <scope>NUCLEOTIDE SEQUENCE [LARGE SCALE GENOMIC DNA]</scope>
    <source>
        <strain evidence="1">LMG 22940</strain>
    </source>
</reference>
<dbReference type="EMBL" id="FCON02000385">
    <property type="protein sequence ID" value="SAL88271.1"/>
    <property type="molecule type" value="Genomic_DNA"/>
</dbReference>
<proteinExistence type="predicted"/>
<comment type="caution">
    <text evidence="1">The sequence shown here is derived from an EMBL/GenBank/DDBJ whole genome shotgun (WGS) entry which is preliminary data.</text>
</comment>